<dbReference type="AlphaFoldDB" id="A0A369BAW5"/>
<organism evidence="1 2">
    <name type="scientific">Fontibacillus phaseoli</name>
    <dbReference type="NCBI Taxonomy" id="1416533"/>
    <lineage>
        <taxon>Bacteria</taxon>
        <taxon>Bacillati</taxon>
        <taxon>Bacillota</taxon>
        <taxon>Bacilli</taxon>
        <taxon>Bacillales</taxon>
        <taxon>Paenibacillaceae</taxon>
        <taxon>Fontibacillus</taxon>
    </lineage>
</organism>
<keyword evidence="2" id="KW-1185">Reference proteome</keyword>
<dbReference type="EMBL" id="QPJW01000006">
    <property type="protein sequence ID" value="RCX18679.1"/>
    <property type="molecule type" value="Genomic_DNA"/>
</dbReference>
<sequence length="123" mass="13973">MFIKKAILSVGSLFTFSLIRRDPGYIYVSRSGFGPGFGHVRKKLQKYIIFSQWSFSLMEFLQKYRINGLKQTFVTGISRNCCTIAGIISFGGYSFAKSCIFAVLDGVVLEMRNYLSNRVKPRS</sequence>
<dbReference type="Proteomes" id="UP000253090">
    <property type="component" value="Unassembled WGS sequence"/>
</dbReference>
<evidence type="ECO:0000313" key="2">
    <source>
        <dbReference type="Proteomes" id="UP000253090"/>
    </source>
</evidence>
<protein>
    <submittedName>
        <fullName evidence="1">Uncharacterized protein</fullName>
    </submittedName>
</protein>
<comment type="caution">
    <text evidence="1">The sequence shown here is derived from an EMBL/GenBank/DDBJ whole genome shotgun (WGS) entry which is preliminary data.</text>
</comment>
<proteinExistence type="predicted"/>
<evidence type="ECO:0000313" key="1">
    <source>
        <dbReference type="EMBL" id="RCX18679.1"/>
    </source>
</evidence>
<name>A0A369BAW5_9BACL</name>
<reference evidence="1 2" key="1">
    <citation type="submission" date="2018-07" db="EMBL/GenBank/DDBJ databases">
        <title>Genomic Encyclopedia of Type Strains, Phase III (KMG-III): the genomes of soil and plant-associated and newly described type strains.</title>
        <authorList>
            <person name="Whitman W."/>
        </authorList>
    </citation>
    <scope>NUCLEOTIDE SEQUENCE [LARGE SCALE GENOMIC DNA]</scope>
    <source>
        <strain evidence="1 2">CECT 8333</strain>
    </source>
</reference>
<gene>
    <name evidence="1" type="ORF">DFP94_106213</name>
</gene>
<accession>A0A369BAW5</accession>